<dbReference type="EMBL" id="KZ559129">
    <property type="protein sequence ID" value="PLB39539.1"/>
    <property type="molecule type" value="Genomic_DNA"/>
</dbReference>
<name>A0A2I2FG14_ASPCN</name>
<feature type="compositionally biased region" description="Low complexity" evidence="1">
    <location>
        <begin position="189"/>
        <end position="199"/>
    </location>
</feature>
<keyword evidence="3" id="KW-1185">Reference proteome</keyword>
<reference evidence="2 3" key="1">
    <citation type="submission" date="2017-12" db="EMBL/GenBank/DDBJ databases">
        <authorList>
            <consortium name="DOE Joint Genome Institute"/>
            <person name="Haridas S."/>
            <person name="Kjaerbolling I."/>
            <person name="Vesth T.C."/>
            <person name="Frisvad J.C."/>
            <person name="Nybo J.L."/>
            <person name="Theobald S."/>
            <person name="Kuo A."/>
            <person name="Bowyer P."/>
            <person name="Matsuda Y."/>
            <person name="Mondo S."/>
            <person name="Lyhne E.K."/>
            <person name="Kogle M.E."/>
            <person name="Clum A."/>
            <person name="Lipzen A."/>
            <person name="Salamov A."/>
            <person name="Ngan C.Y."/>
            <person name="Daum C."/>
            <person name="Chiniquy J."/>
            <person name="Barry K."/>
            <person name="LaButti K."/>
            <person name="Simmons B.A."/>
            <person name="Magnuson J.K."/>
            <person name="Mortensen U.H."/>
            <person name="Larsen T.O."/>
            <person name="Grigoriev I.V."/>
            <person name="Baker S.E."/>
            <person name="Andersen M.R."/>
            <person name="Nordberg H.P."/>
            <person name="Cantor M.N."/>
            <person name="Hua S.X."/>
        </authorList>
    </citation>
    <scope>NUCLEOTIDE SEQUENCE [LARGE SCALE GENOMIC DNA]</scope>
    <source>
        <strain evidence="2 3">CBS 102.13</strain>
    </source>
</reference>
<dbReference type="RefSeq" id="XP_024673551.1">
    <property type="nucleotide sequence ID" value="XM_024816274.1"/>
</dbReference>
<feature type="region of interest" description="Disordered" evidence="1">
    <location>
        <begin position="1"/>
        <end position="44"/>
    </location>
</feature>
<dbReference type="STRING" id="41067.A0A2I2FG14"/>
<organism evidence="2 3">
    <name type="scientific">Aspergillus candidus</name>
    <dbReference type="NCBI Taxonomy" id="41067"/>
    <lineage>
        <taxon>Eukaryota</taxon>
        <taxon>Fungi</taxon>
        <taxon>Dikarya</taxon>
        <taxon>Ascomycota</taxon>
        <taxon>Pezizomycotina</taxon>
        <taxon>Eurotiomycetes</taxon>
        <taxon>Eurotiomycetidae</taxon>
        <taxon>Eurotiales</taxon>
        <taxon>Aspergillaceae</taxon>
        <taxon>Aspergillus</taxon>
        <taxon>Aspergillus subgen. Circumdati</taxon>
    </lineage>
</organism>
<accession>A0A2I2FG14</accession>
<dbReference type="GeneID" id="36523434"/>
<evidence type="ECO:0000313" key="3">
    <source>
        <dbReference type="Proteomes" id="UP000234585"/>
    </source>
</evidence>
<proteinExistence type="predicted"/>
<feature type="compositionally biased region" description="Pro residues" evidence="1">
    <location>
        <begin position="1"/>
        <end position="10"/>
    </location>
</feature>
<feature type="compositionally biased region" description="Acidic residues" evidence="1">
    <location>
        <begin position="301"/>
        <end position="310"/>
    </location>
</feature>
<evidence type="ECO:0000313" key="2">
    <source>
        <dbReference type="EMBL" id="PLB39539.1"/>
    </source>
</evidence>
<feature type="compositionally biased region" description="Basic residues" evidence="1">
    <location>
        <begin position="74"/>
        <end position="88"/>
    </location>
</feature>
<sequence length="310" mass="33892">MFNPNAPNPRRPSHSLNTPVPILIDSDEEISDADNESENDSMQVDEYPQHQAREMGGYSLDPTMQFAPADPRVRGHRQHHHHPHHPHGTYHTSIEQEKKVRSRLREERHAALCVLMDRELLTIQALAAQETLPQARRRFLSKLMAPEDADIAASIRADRFTIQPNTTTTTSSGSTQKRHRPSSPSAPQSFVTSSASSGSTPITVHRKIVDAYGVDDDGWKRPEPVIPPGSGSGSRSGGRNSSGSASPAPSSVASARRENATPSKGRAVSGSGAGSGSGSASRRLQRERERELERRRREGSDDYDNDEGGF</sequence>
<feature type="compositionally biased region" description="Acidic residues" evidence="1">
    <location>
        <begin position="25"/>
        <end position="39"/>
    </location>
</feature>
<dbReference type="Proteomes" id="UP000234585">
    <property type="component" value="Unassembled WGS sequence"/>
</dbReference>
<feature type="region of interest" description="Disordered" evidence="1">
    <location>
        <begin position="214"/>
        <end position="310"/>
    </location>
</feature>
<feature type="compositionally biased region" description="Low complexity" evidence="1">
    <location>
        <begin position="237"/>
        <end position="254"/>
    </location>
</feature>
<evidence type="ECO:0000256" key="1">
    <source>
        <dbReference type="SAM" id="MobiDB-lite"/>
    </source>
</evidence>
<dbReference type="AlphaFoldDB" id="A0A2I2FG14"/>
<feature type="compositionally biased region" description="Low complexity" evidence="1">
    <location>
        <begin position="166"/>
        <end position="175"/>
    </location>
</feature>
<dbReference type="OrthoDB" id="4171340at2759"/>
<gene>
    <name evidence="2" type="ORF">BDW47DRAFT_124532</name>
</gene>
<protein>
    <submittedName>
        <fullName evidence="2">Uncharacterized protein</fullName>
    </submittedName>
</protein>
<feature type="region of interest" description="Disordered" evidence="1">
    <location>
        <begin position="73"/>
        <end position="98"/>
    </location>
</feature>
<feature type="region of interest" description="Disordered" evidence="1">
    <location>
        <begin position="155"/>
        <end position="202"/>
    </location>
</feature>
<feature type="compositionally biased region" description="Basic and acidic residues" evidence="1">
    <location>
        <begin position="284"/>
        <end position="300"/>
    </location>
</feature>